<evidence type="ECO:0000256" key="2">
    <source>
        <dbReference type="ARBA" id="ARBA00013136"/>
    </source>
</evidence>
<dbReference type="Gene3D" id="3.30.43.10">
    <property type="entry name" value="Uridine Diphospho-n-acetylenolpyruvylglucosamine Reductase, domain 2"/>
    <property type="match status" value="1"/>
</dbReference>
<dbReference type="PANTHER" id="PTHR43762:SF1">
    <property type="entry name" value="D-ARABINONO-1,4-LACTONE OXIDASE"/>
    <property type="match status" value="1"/>
</dbReference>
<dbReference type="Gene3D" id="3.30.70.2520">
    <property type="match status" value="1"/>
</dbReference>
<dbReference type="InterPro" id="IPR016167">
    <property type="entry name" value="FAD-bd_PCMH_sub1"/>
</dbReference>
<dbReference type="OMA" id="YPRFGEF"/>
<organism evidence="7">
    <name type="scientific">Serpula lacrymans var. lacrymans (strain S7.3)</name>
    <name type="common">Dry rot fungus</name>
    <dbReference type="NCBI Taxonomy" id="936435"/>
    <lineage>
        <taxon>Eukaryota</taxon>
        <taxon>Fungi</taxon>
        <taxon>Dikarya</taxon>
        <taxon>Basidiomycota</taxon>
        <taxon>Agaricomycotina</taxon>
        <taxon>Agaricomycetes</taxon>
        <taxon>Agaricomycetidae</taxon>
        <taxon>Boletales</taxon>
        <taxon>Coniophorineae</taxon>
        <taxon>Serpulaceae</taxon>
        <taxon>Serpula</taxon>
    </lineage>
</organism>
<dbReference type="InterPro" id="IPR036318">
    <property type="entry name" value="FAD-bd_PCMH-like_sf"/>
</dbReference>
<keyword evidence="7" id="KW-1185">Reference proteome</keyword>
<feature type="domain" description="FAD-binding PCMH-type" evidence="5">
    <location>
        <begin position="39"/>
        <end position="209"/>
    </location>
</feature>
<dbReference type="InterPro" id="IPR006094">
    <property type="entry name" value="Oxid_FAD_bind_N"/>
</dbReference>
<dbReference type="OrthoDB" id="610608at2759"/>
<dbReference type="Proteomes" id="UP000008063">
    <property type="component" value="Unassembled WGS sequence"/>
</dbReference>
<dbReference type="PROSITE" id="PS51387">
    <property type="entry name" value="FAD_PCMH"/>
    <property type="match status" value="1"/>
</dbReference>
<dbReference type="GO" id="GO:0071949">
    <property type="term" value="F:FAD binding"/>
    <property type="evidence" value="ECO:0007669"/>
    <property type="project" value="InterPro"/>
</dbReference>
<dbReference type="InterPro" id="IPR016171">
    <property type="entry name" value="Vanillyl_alc_oxidase_C-sub2"/>
</dbReference>
<dbReference type="eggNOG" id="KOG4730">
    <property type="taxonomic scope" value="Eukaryota"/>
</dbReference>
<dbReference type="Gene3D" id="3.30.465.10">
    <property type="match status" value="1"/>
</dbReference>
<evidence type="ECO:0000313" key="7">
    <source>
        <dbReference type="Proteomes" id="UP000008063"/>
    </source>
</evidence>
<proteinExistence type="predicted"/>
<dbReference type="InterPro" id="IPR010031">
    <property type="entry name" value="FAD_lactone_oxidase-like"/>
</dbReference>
<protein>
    <recommendedName>
        <fullName evidence="2">D-arabinono-1,4-lactone oxidase</fullName>
        <ecNumber evidence="2">1.1.3.37</ecNumber>
    </recommendedName>
    <alternativeName>
        <fullName evidence="4">L-galactono-gamma-lactone oxidase</fullName>
    </alternativeName>
</protein>
<dbReference type="STRING" id="936435.F8PMK9"/>
<dbReference type="EMBL" id="GL945476">
    <property type="protein sequence ID" value="EGO02841.1"/>
    <property type="molecule type" value="Genomic_DNA"/>
</dbReference>
<comment type="pathway">
    <text evidence="1">Cofactor biosynthesis; D-erythroascorbate biosynthesis; dehydro-D-arabinono-1,4-lactone from D-arabinose: step 2/2.</text>
</comment>
<evidence type="ECO:0000256" key="3">
    <source>
        <dbReference type="ARBA" id="ARBA00023002"/>
    </source>
</evidence>
<dbReference type="Gene3D" id="1.10.45.10">
    <property type="entry name" value="Vanillyl-alcohol Oxidase, Chain A, domain 4"/>
    <property type="match status" value="1"/>
</dbReference>
<dbReference type="GO" id="GO:0016020">
    <property type="term" value="C:membrane"/>
    <property type="evidence" value="ECO:0007669"/>
    <property type="project" value="InterPro"/>
</dbReference>
<evidence type="ECO:0000256" key="4">
    <source>
        <dbReference type="ARBA" id="ARBA00033418"/>
    </source>
</evidence>
<dbReference type="GO" id="GO:0003885">
    <property type="term" value="F:D-arabinono-1,4-lactone oxidase activity"/>
    <property type="evidence" value="ECO:0007669"/>
    <property type="project" value="UniProtKB-EC"/>
</dbReference>
<dbReference type="PANTHER" id="PTHR43762">
    <property type="entry name" value="L-GULONOLACTONE OXIDASE"/>
    <property type="match status" value="1"/>
</dbReference>
<reference evidence="7" key="1">
    <citation type="journal article" date="2011" name="Science">
        <title>The plant cell wall-decomposing machinery underlies the functional diversity of forest fungi.</title>
        <authorList>
            <person name="Eastwood D.C."/>
            <person name="Floudas D."/>
            <person name="Binder M."/>
            <person name="Majcherczyk A."/>
            <person name="Schneider P."/>
            <person name="Aerts A."/>
            <person name="Asiegbu F.O."/>
            <person name="Baker S.E."/>
            <person name="Barry K."/>
            <person name="Bendiksby M."/>
            <person name="Blumentritt M."/>
            <person name="Coutinho P.M."/>
            <person name="Cullen D."/>
            <person name="de Vries R.P."/>
            <person name="Gathman A."/>
            <person name="Goodell B."/>
            <person name="Henrissat B."/>
            <person name="Ihrmark K."/>
            <person name="Kauserud H."/>
            <person name="Kohler A."/>
            <person name="LaButti K."/>
            <person name="Lapidus A."/>
            <person name="Lavin J.L."/>
            <person name="Lee Y.-H."/>
            <person name="Lindquist E."/>
            <person name="Lilly W."/>
            <person name="Lucas S."/>
            <person name="Morin E."/>
            <person name="Murat C."/>
            <person name="Oguiza J.A."/>
            <person name="Park J."/>
            <person name="Pisabarro A.G."/>
            <person name="Riley R."/>
            <person name="Rosling A."/>
            <person name="Salamov A."/>
            <person name="Schmidt O."/>
            <person name="Schmutz J."/>
            <person name="Skrede I."/>
            <person name="Stenlid J."/>
            <person name="Wiebenga A."/>
            <person name="Xie X."/>
            <person name="Kuees U."/>
            <person name="Hibbett D.S."/>
            <person name="Hoffmeister D."/>
            <person name="Hoegberg N."/>
            <person name="Martin F."/>
            <person name="Grigoriev I.V."/>
            <person name="Watkinson S.C."/>
        </authorList>
    </citation>
    <scope>NUCLEOTIDE SEQUENCE [LARGE SCALE GENOMIC DNA]</scope>
    <source>
        <strain evidence="7">strain S7.3</strain>
    </source>
</reference>
<dbReference type="FunCoup" id="F8PMK9">
    <property type="interactions" value="361"/>
</dbReference>
<keyword evidence="3" id="KW-0560">Oxidoreductase</keyword>
<dbReference type="InterPro" id="IPR016166">
    <property type="entry name" value="FAD-bd_PCMH"/>
</dbReference>
<evidence type="ECO:0000256" key="1">
    <source>
        <dbReference type="ARBA" id="ARBA00005083"/>
    </source>
</evidence>
<dbReference type="Pfam" id="PF01565">
    <property type="entry name" value="FAD_binding_4"/>
    <property type="match status" value="1"/>
</dbReference>
<name>F8PMK9_SERL3</name>
<dbReference type="UniPathway" id="UPA00771">
    <property type="reaction ID" value="UER00766"/>
</dbReference>
<gene>
    <name evidence="6" type="ORF">SERLA73DRAFT_176258</name>
</gene>
<dbReference type="InParanoid" id="F8PMK9"/>
<accession>F8PMK9</accession>
<dbReference type="GO" id="GO:0005739">
    <property type="term" value="C:mitochondrion"/>
    <property type="evidence" value="ECO:0007669"/>
    <property type="project" value="TreeGrafter"/>
</dbReference>
<dbReference type="Pfam" id="PF04030">
    <property type="entry name" value="ALO"/>
    <property type="match status" value="1"/>
</dbReference>
<dbReference type="HOGENOM" id="CLU_003896_4_1_1"/>
<sequence length="483" mass="54970">MSTSKLSEMPLGILCELLEPITVPAASPDARFTNWGQTFSCSPLGVFEPRTEYECELVLELARREDKVVRAVGIGHSPSDLACTSGYMLRTTKLDRLVQVDAEKHYVVAQAGITLQDLHAELARHNLAMINVGSISDQTLAGIITTATHGTGIDYGVISTHVIALSLLLANGERVQCSRHERPDLFTASICGLGSTGLILTITLNVEPAFRLKELQQSIPFDDCITNLHSLVHAAEHVRFWWFVSAGIMRISSANRTQEPPKPVASWLWHSFFGFHVIQLFLFIGRYFLFLNTSIGRFAAWLVSDNVTAIDDSFRIFNLDCRYPQHTTEWAIPYQNTRACLLELQAWFSHEYADPNGLRPHFPVEVRFSDVDDIWLSPSNGQKTCWIGIVQYKPYGFEVPYRKLFERFETILFRHGGRPHWAKAHGLRPDTLRTLYPRFDDFIRVLDQVDPRGLFRNEYVQRHIFGKTGPEVDARVFKRYVRS</sequence>
<evidence type="ECO:0000259" key="5">
    <source>
        <dbReference type="PROSITE" id="PS51387"/>
    </source>
</evidence>
<dbReference type="PIRSF" id="PIRSF000136">
    <property type="entry name" value="LGO_GLO"/>
    <property type="match status" value="1"/>
</dbReference>
<dbReference type="InterPro" id="IPR016169">
    <property type="entry name" value="FAD-bd_PCMH_sub2"/>
</dbReference>
<dbReference type="AlphaFoldDB" id="F8PMK9"/>
<dbReference type="SUPFAM" id="SSF56176">
    <property type="entry name" value="FAD-binding/transporter-associated domain-like"/>
    <property type="match status" value="1"/>
</dbReference>
<evidence type="ECO:0000313" key="6">
    <source>
        <dbReference type="EMBL" id="EGO02841.1"/>
    </source>
</evidence>
<dbReference type="EC" id="1.1.3.37" evidence="2"/>
<dbReference type="InterPro" id="IPR007173">
    <property type="entry name" value="ALO_C"/>
</dbReference>